<protein>
    <submittedName>
        <fullName evidence="1">Uncharacterized protein</fullName>
    </submittedName>
</protein>
<accession>A0A8S1MKJ4</accession>
<evidence type="ECO:0000313" key="2">
    <source>
        <dbReference type="Proteomes" id="UP000688137"/>
    </source>
</evidence>
<dbReference type="EMBL" id="CAJJDM010000066">
    <property type="protein sequence ID" value="CAD8080888.1"/>
    <property type="molecule type" value="Genomic_DNA"/>
</dbReference>
<proteinExistence type="predicted"/>
<dbReference type="AlphaFoldDB" id="A0A8S1MKJ4"/>
<gene>
    <name evidence="1" type="ORF">PPRIM_AZ9-3.1.T0640215</name>
</gene>
<evidence type="ECO:0000313" key="1">
    <source>
        <dbReference type="EMBL" id="CAD8080888.1"/>
    </source>
</evidence>
<reference evidence="1" key="1">
    <citation type="submission" date="2021-01" db="EMBL/GenBank/DDBJ databases">
        <authorList>
            <consortium name="Genoscope - CEA"/>
            <person name="William W."/>
        </authorList>
    </citation>
    <scope>NUCLEOTIDE SEQUENCE</scope>
</reference>
<dbReference type="Proteomes" id="UP000688137">
    <property type="component" value="Unassembled WGS sequence"/>
</dbReference>
<keyword evidence="2" id="KW-1185">Reference proteome</keyword>
<sequence length="114" mass="13451">MSDLHTSLLNNDMNFDQLYEIVRQELVEFQKNVDELQVLGESEIDQQNVNQVFQALKTIQLQQLNIKEKIIKLEQVHQTITQSNREGSNKETKLKNQEIYIQVIYKDNSNCTRI</sequence>
<organism evidence="1 2">
    <name type="scientific">Paramecium primaurelia</name>
    <dbReference type="NCBI Taxonomy" id="5886"/>
    <lineage>
        <taxon>Eukaryota</taxon>
        <taxon>Sar</taxon>
        <taxon>Alveolata</taxon>
        <taxon>Ciliophora</taxon>
        <taxon>Intramacronucleata</taxon>
        <taxon>Oligohymenophorea</taxon>
        <taxon>Peniculida</taxon>
        <taxon>Parameciidae</taxon>
        <taxon>Paramecium</taxon>
    </lineage>
</organism>
<comment type="caution">
    <text evidence="1">The sequence shown here is derived from an EMBL/GenBank/DDBJ whole genome shotgun (WGS) entry which is preliminary data.</text>
</comment>
<name>A0A8S1MKJ4_PARPR</name>